<dbReference type="PROSITE" id="PS01180">
    <property type="entry name" value="CUB"/>
    <property type="match status" value="1"/>
</dbReference>
<protein>
    <recommendedName>
        <fullName evidence="5">CUB domain-containing protein</fullName>
    </recommendedName>
</protein>
<dbReference type="AlphaFoldDB" id="A0AAD9UK82"/>
<proteinExistence type="predicted"/>
<organism evidence="6 7">
    <name type="scientific">Ridgeia piscesae</name>
    <name type="common">Tubeworm</name>
    <dbReference type="NCBI Taxonomy" id="27915"/>
    <lineage>
        <taxon>Eukaryota</taxon>
        <taxon>Metazoa</taxon>
        <taxon>Spiralia</taxon>
        <taxon>Lophotrochozoa</taxon>
        <taxon>Annelida</taxon>
        <taxon>Polychaeta</taxon>
        <taxon>Sedentaria</taxon>
        <taxon>Canalipalpata</taxon>
        <taxon>Sabellida</taxon>
        <taxon>Siboglinidae</taxon>
        <taxon>Ridgeia</taxon>
    </lineage>
</organism>
<feature type="transmembrane region" description="Helical" evidence="4">
    <location>
        <begin position="380"/>
        <end position="401"/>
    </location>
</feature>
<dbReference type="Pfam" id="PF00057">
    <property type="entry name" value="Ldl_recept_a"/>
    <property type="match status" value="1"/>
</dbReference>
<comment type="caution">
    <text evidence="2">Lacks conserved residue(s) required for the propagation of feature annotation.</text>
</comment>
<name>A0AAD9UK82_RIDPI</name>
<dbReference type="Gene3D" id="2.40.128.620">
    <property type="match status" value="1"/>
</dbReference>
<dbReference type="CDD" id="cd00112">
    <property type="entry name" value="LDLa"/>
    <property type="match status" value="1"/>
</dbReference>
<keyword evidence="1 2" id="KW-1015">Disulfide bond</keyword>
<evidence type="ECO:0000256" key="2">
    <source>
        <dbReference type="PROSITE-ProRule" id="PRU00124"/>
    </source>
</evidence>
<gene>
    <name evidence="6" type="ORF">NP493_33g00017</name>
</gene>
<feature type="compositionally biased region" description="Low complexity" evidence="3">
    <location>
        <begin position="538"/>
        <end position="558"/>
    </location>
</feature>
<keyword evidence="4" id="KW-0812">Transmembrane</keyword>
<feature type="disulfide bond" evidence="2">
    <location>
        <begin position="193"/>
        <end position="208"/>
    </location>
</feature>
<dbReference type="InterPro" id="IPR036055">
    <property type="entry name" value="LDL_receptor-like_sf"/>
</dbReference>
<dbReference type="SUPFAM" id="SSF49854">
    <property type="entry name" value="Spermadhesin, CUB domain"/>
    <property type="match status" value="1"/>
</dbReference>
<evidence type="ECO:0000313" key="7">
    <source>
        <dbReference type="Proteomes" id="UP001209878"/>
    </source>
</evidence>
<feature type="region of interest" description="Disordered" evidence="3">
    <location>
        <begin position="600"/>
        <end position="637"/>
    </location>
</feature>
<evidence type="ECO:0000256" key="4">
    <source>
        <dbReference type="SAM" id="Phobius"/>
    </source>
</evidence>
<dbReference type="InterPro" id="IPR035914">
    <property type="entry name" value="Sperma_CUB_dom_sf"/>
</dbReference>
<feature type="region of interest" description="Disordered" evidence="3">
    <location>
        <begin position="477"/>
        <end position="558"/>
    </location>
</feature>
<evidence type="ECO:0000313" key="6">
    <source>
        <dbReference type="EMBL" id="KAK2192325.1"/>
    </source>
</evidence>
<keyword evidence="4" id="KW-1133">Transmembrane helix</keyword>
<evidence type="ECO:0000256" key="3">
    <source>
        <dbReference type="SAM" id="MobiDB-lite"/>
    </source>
</evidence>
<evidence type="ECO:0000256" key="1">
    <source>
        <dbReference type="ARBA" id="ARBA00023157"/>
    </source>
</evidence>
<dbReference type="Gene3D" id="2.60.120.290">
    <property type="entry name" value="Spermadhesin, CUB domain"/>
    <property type="match status" value="1"/>
</dbReference>
<accession>A0AAD9UK82</accession>
<sequence length="637" mass="69702">MGIMNVCQEMALFYQVECVGLCIFTFISLSLARTHWYFLDECSTSRSTQSVQGAIIDSQAGPYYTTESRNCSVIFQALGQQSTFLIKIENIDIRKDTTLCRDHLSLTELYNLTSTKSVILDKFCGDSPQLPIRRVVYTTEAYLRLTWVTAVGSSRHHGFRISLTAISQDPAVCADTGKFQCDNFTCIGQSLVCDGTSNCPGGEDETDCAVADLTDFQASGNVITHTSTTVMPSTTVKLFGGSTTEKPRANEVYLWLPLIVVVIFTGIMVTLIMVGRRGEDNPYDHTSDDASFLKLDGSIHHGVKPMHLKHEGIISERGSFVRQAQSNIHRRKADARKLAGHDDGNEPRETLVNAAVAPPTPPEATTRSHAMVPVYTKADLFLVTLALLAMLVMFACCAWIGCCMHSTDDSNDLTASEQNLVDEHNRLQLEMNANAGYEHSEGMPETPPPTPVTRVSHISQTSDQISIPPEYEEAVEWTNEHGRQRHSRLRHITRSRSTGRSTSTGMSSSGSRGPNFARLFSRSVSATTGTPGVDRSESATTPNTTTSTSENITTTTDSSVFVDTSPEIVIHPAPLPRPASHPLMSTPQTTHQGVLPCPTEVIGDDDVFDDSHQEEALSTQTSQDPTASDNVHPSFFL</sequence>
<keyword evidence="4" id="KW-0472">Membrane</keyword>
<dbReference type="Proteomes" id="UP001209878">
    <property type="component" value="Unassembled WGS sequence"/>
</dbReference>
<dbReference type="InterPro" id="IPR000859">
    <property type="entry name" value="CUB_dom"/>
</dbReference>
<dbReference type="PROSITE" id="PS01209">
    <property type="entry name" value="LDLRA_1"/>
    <property type="match status" value="1"/>
</dbReference>
<feature type="domain" description="CUB" evidence="5">
    <location>
        <begin position="42"/>
        <end position="166"/>
    </location>
</feature>
<dbReference type="InterPro" id="IPR042333">
    <property type="entry name" value="LRAD2/Mig-13-like"/>
</dbReference>
<feature type="compositionally biased region" description="Low complexity" evidence="3">
    <location>
        <begin position="495"/>
        <end position="513"/>
    </location>
</feature>
<dbReference type="InterPro" id="IPR002172">
    <property type="entry name" value="LDrepeatLR_classA_rpt"/>
</dbReference>
<dbReference type="EMBL" id="JAODUO010000033">
    <property type="protein sequence ID" value="KAK2192325.1"/>
    <property type="molecule type" value="Genomic_DNA"/>
</dbReference>
<keyword evidence="7" id="KW-1185">Reference proteome</keyword>
<feature type="disulfide bond" evidence="2">
    <location>
        <begin position="181"/>
        <end position="199"/>
    </location>
</feature>
<feature type="transmembrane region" description="Helical" evidence="4">
    <location>
        <begin position="252"/>
        <end position="274"/>
    </location>
</feature>
<dbReference type="PROSITE" id="PS50068">
    <property type="entry name" value="LDLRA_2"/>
    <property type="match status" value="1"/>
</dbReference>
<reference evidence="6" key="1">
    <citation type="journal article" date="2023" name="Mol. Biol. Evol.">
        <title>Third-Generation Sequencing Reveals the Adaptive Role of the Epigenome in Three Deep-Sea Polychaetes.</title>
        <authorList>
            <person name="Perez M."/>
            <person name="Aroh O."/>
            <person name="Sun Y."/>
            <person name="Lan Y."/>
            <person name="Juniper S.K."/>
            <person name="Young C.R."/>
            <person name="Angers B."/>
            <person name="Qian P.Y."/>
        </authorList>
    </citation>
    <scope>NUCLEOTIDE SEQUENCE</scope>
    <source>
        <strain evidence="6">R07B-5</strain>
    </source>
</reference>
<comment type="caution">
    <text evidence="6">The sequence shown here is derived from an EMBL/GenBank/DDBJ whole genome shotgun (WGS) entry which is preliminary data.</text>
</comment>
<feature type="compositionally biased region" description="Basic residues" evidence="3">
    <location>
        <begin position="483"/>
        <end position="494"/>
    </location>
</feature>
<dbReference type="InterPro" id="IPR023415">
    <property type="entry name" value="LDLR_class-A_CS"/>
</dbReference>
<feature type="transmembrane region" description="Helical" evidence="4">
    <location>
        <begin position="12"/>
        <end position="38"/>
    </location>
</feature>
<dbReference type="SMART" id="SM00192">
    <property type="entry name" value="LDLa"/>
    <property type="match status" value="1"/>
</dbReference>
<evidence type="ECO:0000259" key="5">
    <source>
        <dbReference type="PROSITE" id="PS01180"/>
    </source>
</evidence>
<dbReference type="PANTHER" id="PTHR24652">
    <property type="entry name" value="LOW-DENSITY LIPOPROTEIN RECEPTOR CLASS A DOMAIN-CONTAINING PROTEIN 2"/>
    <property type="match status" value="1"/>
</dbReference>
<dbReference type="SUPFAM" id="SSF57424">
    <property type="entry name" value="LDL receptor-like module"/>
    <property type="match status" value="1"/>
</dbReference>
<feature type="compositionally biased region" description="Polar residues" evidence="3">
    <location>
        <begin position="616"/>
        <end position="631"/>
    </location>
</feature>